<evidence type="ECO:0000256" key="6">
    <source>
        <dbReference type="ARBA" id="ARBA00075089"/>
    </source>
</evidence>
<evidence type="ECO:0000259" key="9">
    <source>
        <dbReference type="Pfam" id="PF03847"/>
    </source>
</evidence>
<dbReference type="Proteomes" id="UP000605846">
    <property type="component" value="Unassembled WGS sequence"/>
</dbReference>
<evidence type="ECO:0000256" key="7">
    <source>
        <dbReference type="ARBA" id="ARBA00093657"/>
    </source>
</evidence>
<protein>
    <recommendedName>
        <fullName evidence="6">TBP-associated factor 12</fullName>
    </recommendedName>
    <alternativeName>
        <fullName evidence="7">Transcription initiation factor TFIID subunit 12</fullName>
    </alternativeName>
</protein>
<evidence type="ECO:0000256" key="5">
    <source>
        <dbReference type="ARBA" id="ARBA00023242"/>
    </source>
</evidence>
<feature type="compositionally biased region" description="Polar residues" evidence="8">
    <location>
        <begin position="293"/>
        <end position="306"/>
    </location>
</feature>
<dbReference type="InterPro" id="IPR037794">
    <property type="entry name" value="TAF12"/>
</dbReference>
<dbReference type="GO" id="GO:0051123">
    <property type="term" value="P:RNA polymerase II preinitiation complex assembly"/>
    <property type="evidence" value="ECO:0007669"/>
    <property type="project" value="TreeGrafter"/>
</dbReference>
<feature type="compositionally biased region" description="Polar residues" evidence="8">
    <location>
        <begin position="145"/>
        <end position="155"/>
    </location>
</feature>
<name>A0A8H7BUL3_9FUNG</name>
<dbReference type="AlphaFoldDB" id="A0A8H7BUL3"/>
<comment type="caution">
    <text evidence="10">The sequence shown here is derived from an EMBL/GenBank/DDBJ whole genome shotgun (WGS) entry which is preliminary data.</text>
</comment>
<dbReference type="GO" id="GO:0046982">
    <property type="term" value="F:protein heterodimerization activity"/>
    <property type="evidence" value="ECO:0007669"/>
    <property type="project" value="InterPro"/>
</dbReference>
<feature type="compositionally biased region" description="Basic residues" evidence="8">
    <location>
        <begin position="81"/>
        <end position="90"/>
    </location>
</feature>
<dbReference type="GO" id="GO:0017025">
    <property type="term" value="F:TBP-class protein binding"/>
    <property type="evidence" value="ECO:0007669"/>
    <property type="project" value="TreeGrafter"/>
</dbReference>
<reference evidence="10" key="1">
    <citation type="submission" date="2020-01" db="EMBL/GenBank/DDBJ databases">
        <title>Genome Sequencing of Three Apophysomyces-Like Fungal Strains Confirms a Novel Fungal Genus in the Mucoromycota with divergent Burkholderia-like Endosymbiotic Bacteria.</title>
        <authorList>
            <person name="Stajich J.E."/>
            <person name="Macias A.M."/>
            <person name="Carter-House D."/>
            <person name="Lovett B."/>
            <person name="Kasson L.R."/>
            <person name="Berry K."/>
            <person name="Grigoriev I."/>
            <person name="Chang Y."/>
            <person name="Spatafora J."/>
            <person name="Kasson M.T."/>
        </authorList>
    </citation>
    <scope>NUCLEOTIDE SEQUENCE</scope>
    <source>
        <strain evidence="10">NRRL A-21654</strain>
    </source>
</reference>
<feature type="compositionally biased region" description="Low complexity" evidence="8">
    <location>
        <begin position="103"/>
        <end position="115"/>
    </location>
</feature>
<evidence type="ECO:0000256" key="8">
    <source>
        <dbReference type="SAM" id="MobiDB-lite"/>
    </source>
</evidence>
<dbReference type="GO" id="GO:0005669">
    <property type="term" value="C:transcription factor TFIID complex"/>
    <property type="evidence" value="ECO:0007669"/>
    <property type="project" value="InterPro"/>
</dbReference>
<organism evidence="10 11">
    <name type="scientific">Apophysomyces ossiformis</name>
    <dbReference type="NCBI Taxonomy" id="679940"/>
    <lineage>
        <taxon>Eukaryota</taxon>
        <taxon>Fungi</taxon>
        <taxon>Fungi incertae sedis</taxon>
        <taxon>Mucoromycota</taxon>
        <taxon>Mucoromycotina</taxon>
        <taxon>Mucoromycetes</taxon>
        <taxon>Mucorales</taxon>
        <taxon>Mucorineae</taxon>
        <taxon>Mucoraceae</taxon>
        <taxon>Apophysomyces</taxon>
    </lineage>
</organism>
<dbReference type="PANTHER" id="PTHR12264">
    <property type="entry name" value="TRANSCRIPTION INITIATION FACTOR TFIID SUBUNIT 12"/>
    <property type="match status" value="1"/>
</dbReference>
<dbReference type="CDD" id="cd07981">
    <property type="entry name" value="HFD_TAF12"/>
    <property type="match status" value="1"/>
</dbReference>
<dbReference type="GO" id="GO:0000124">
    <property type="term" value="C:SAGA complex"/>
    <property type="evidence" value="ECO:0007669"/>
    <property type="project" value="InterPro"/>
</dbReference>
<comment type="subcellular location">
    <subcellularLocation>
        <location evidence="1">Nucleus</location>
    </subcellularLocation>
</comment>
<proteinExistence type="inferred from homology"/>
<evidence type="ECO:0000313" key="11">
    <source>
        <dbReference type="Proteomes" id="UP000605846"/>
    </source>
</evidence>
<dbReference type="FunFam" id="1.10.20.10:FF:000011">
    <property type="entry name" value="Transcription initiation factor TFIID subunit 12"/>
    <property type="match status" value="1"/>
</dbReference>
<sequence>MQINKQRCLENIPAEDREQRKLSGLDQLCLLSNSSQTADLWIKRRFLIKSLIFFFPQFRSETTLPTVDNREGSTTSDSRSTKRRRGRKPKLRDTTPVDQQSHQKIIPIQQQTQPQEAGPSMEVRQFQPSLHQSAQHSHPSPSLGITPSTTMASNQVPQNPIQQYQKAVEILTTNIAALRQSLERTDMSPDEKKAIQKQEQDYQNRLVIYQTILNNLNPQLTANKLQQRMLAQATAASTPSTPSIIDGTTAGVSSAPGSPAPYATQPHNTVAFSAAQLRNAAQQQVMTKMGLTGTPTSPQTGVTSSPRPLMSAAPSAMLQTSKPGMLPANATKNMFSFPAVSMPQPPVSHTMAKPPPMPSLDMDGNVRVLAKRKIQELVGQIDPNERLEPEVEDILLEIADEFIESVTSFACRLAKHRKSDTLEVKDLQLHLERNWNIRIPGFASDDIRPLRKPVIPQSHQSKVQAVNLAKSQTSSTSGIRKD</sequence>
<feature type="region of interest" description="Disordered" evidence="8">
    <location>
        <begin position="291"/>
        <end position="310"/>
    </location>
</feature>
<evidence type="ECO:0000256" key="1">
    <source>
        <dbReference type="ARBA" id="ARBA00004123"/>
    </source>
</evidence>
<keyword evidence="11" id="KW-1185">Reference proteome</keyword>
<dbReference type="OrthoDB" id="2193432at2759"/>
<dbReference type="Pfam" id="PF03847">
    <property type="entry name" value="TFIID_20kDa"/>
    <property type="match status" value="1"/>
</dbReference>
<evidence type="ECO:0000256" key="2">
    <source>
        <dbReference type="ARBA" id="ARBA00007530"/>
    </source>
</evidence>
<dbReference type="InterPro" id="IPR009072">
    <property type="entry name" value="Histone-fold"/>
</dbReference>
<gene>
    <name evidence="10" type="primary">TAF12</name>
    <name evidence="10" type="ORF">EC973_007875</name>
</gene>
<evidence type="ECO:0000256" key="4">
    <source>
        <dbReference type="ARBA" id="ARBA00023163"/>
    </source>
</evidence>
<feature type="region of interest" description="Disordered" evidence="8">
    <location>
        <begin position="461"/>
        <end position="482"/>
    </location>
</feature>
<dbReference type="GO" id="GO:0003677">
    <property type="term" value="F:DNA binding"/>
    <property type="evidence" value="ECO:0007669"/>
    <property type="project" value="TreeGrafter"/>
</dbReference>
<keyword evidence="4" id="KW-0804">Transcription</keyword>
<feature type="region of interest" description="Disordered" evidence="8">
    <location>
        <begin position="65"/>
        <end position="155"/>
    </location>
</feature>
<feature type="domain" description="Transcription initiation factor TFIID subunit 12" evidence="9">
    <location>
        <begin position="371"/>
        <end position="437"/>
    </location>
</feature>
<feature type="compositionally biased region" description="Low complexity" evidence="8">
    <location>
        <begin position="127"/>
        <end position="143"/>
    </location>
</feature>
<dbReference type="PANTHER" id="PTHR12264:SF21">
    <property type="entry name" value="TRANSCRIPTION INITIATION FACTOR TFIID SUBUNIT 12"/>
    <property type="match status" value="1"/>
</dbReference>
<keyword evidence="3" id="KW-0805">Transcription regulation</keyword>
<dbReference type="InterPro" id="IPR003228">
    <property type="entry name" value="TFIID_TAF12_dom"/>
</dbReference>
<accession>A0A8H7BUL3</accession>
<evidence type="ECO:0000313" key="10">
    <source>
        <dbReference type="EMBL" id="KAF7727262.1"/>
    </source>
</evidence>
<dbReference type="EMBL" id="JABAYA010000061">
    <property type="protein sequence ID" value="KAF7727262.1"/>
    <property type="molecule type" value="Genomic_DNA"/>
</dbReference>
<evidence type="ECO:0000256" key="3">
    <source>
        <dbReference type="ARBA" id="ARBA00023015"/>
    </source>
</evidence>
<dbReference type="Gene3D" id="1.10.20.10">
    <property type="entry name" value="Histone, subunit A"/>
    <property type="match status" value="1"/>
</dbReference>
<comment type="similarity">
    <text evidence="2">Belongs to the TAF12 family.</text>
</comment>
<dbReference type="SUPFAM" id="SSF47113">
    <property type="entry name" value="Histone-fold"/>
    <property type="match status" value="1"/>
</dbReference>
<feature type="region of interest" description="Disordered" evidence="8">
    <location>
        <begin position="235"/>
        <end position="258"/>
    </location>
</feature>
<keyword evidence="5" id="KW-0539">Nucleus</keyword>